<evidence type="ECO:0000256" key="2">
    <source>
        <dbReference type="ARBA" id="ARBA00012438"/>
    </source>
</evidence>
<dbReference type="InterPro" id="IPR036097">
    <property type="entry name" value="HisK_dim/P_sf"/>
</dbReference>
<dbReference type="HOGENOM" id="CLU_000445_114_72_3"/>
<evidence type="ECO:0000313" key="13">
    <source>
        <dbReference type="Proteomes" id="UP000010366"/>
    </source>
</evidence>
<dbReference type="Gene3D" id="3.40.50.2300">
    <property type="match status" value="1"/>
</dbReference>
<evidence type="ECO:0000256" key="3">
    <source>
        <dbReference type="ARBA" id="ARBA00022553"/>
    </source>
</evidence>
<gene>
    <name evidence="12" type="ORF">Cha6605_2130</name>
</gene>
<dbReference type="Gene3D" id="1.20.5.1930">
    <property type="match status" value="1"/>
</dbReference>
<keyword evidence="8" id="KW-0902">Two-component regulatory system</keyword>
<keyword evidence="6 12" id="KW-0418">Kinase</keyword>
<protein>
    <recommendedName>
        <fullName evidence="2">histidine kinase</fullName>
        <ecNumber evidence="2">2.7.13.3</ecNumber>
    </recommendedName>
</protein>
<evidence type="ECO:0000256" key="8">
    <source>
        <dbReference type="ARBA" id="ARBA00023012"/>
    </source>
</evidence>
<organism evidence="12 13">
    <name type="scientific">Chamaesiphon minutus (strain ATCC 27169 / PCC 6605)</name>
    <dbReference type="NCBI Taxonomy" id="1173020"/>
    <lineage>
        <taxon>Bacteria</taxon>
        <taxon>Bacillati</taxon>
        <taxon>Cyanobacteriota</taxon>
        <taxon>Cyanophyceae</taxon>
        <taxon>Gomontiellales</taxon>
        <taxon>Chamaesiphonaceae</taxon>
        <taxon>Chamaesiphon</taxon>
    </lineage>
</organism>
<sequence>MLQTRQVQHTLMAYLRHELCTPIDATIGYSAMLLEELQTQPDSIFVADLQKIHACSQQLLTLVTTILDPVQLEMSQIDGELSRFGAELRMELLTPLSTIIGYCEMLLEEAPAELIPDLDKIHTAAHQLLSLVNDIVHLAQQQLQRLTTPDTNSPLLLEHPATAILLRSATTTLETLDRESTVTQSQGGMILVVDDNPTNCDLLSRQLKRQGYTVTTATNARQALRLLKAISYDLILLDAIMPEIDGLELLQQLKQDDRFKHIPAIVISALETIDVAVKCIELGAEDYLQKPCNPILLQARIATSLEKKRLRDREILYRQQVEHLTATAAAIEERNRIAREIHDSLGHSLTALNVQMQAAATLLLTDPTQAHSFLTQAQRLGKTAMQEVRESVRALRTDERTEQPFAETIAALAEEFRQVTGITPNICLRLTQPLSFSVSKTLYRIVQETLTNISKYAEATQVQIHSIATEHRIDLKITDNGRGFNAHQQTTGFGLQGMQERVAALNGKFHLTTSPGSGCQIQVELPLSLN</sequence>
<evidence type="ECO:0000256" key="4">
    <source>
        <dbReference type="ARBA" id="ARBA00022679"/>
    </source>
</evidence>
<dbReference type="GO" id="GO:0000155">
    <property type="term" value="F:phosphorelay sensor kinase activity"/>
    <property type="evidence" value="ECO:0007669"/>
    <property type="project" value="InterPro"/>
</dbReference>
<dbReference type="SUPFAM" id="SSF52172">
    <property type="entry name" value="CheY-like"/>
    <property type="match status" value="1"/>
</dbReference>
<dbReference type="InterPro" id="IPR036890">
    <property type="entry name" value="HATPase_C_sf"/>
</dbReference>
<dbReference type="SMART" id="SM00388">
    <property type="entry name" value="HisKA"/>
    <property type="match status" value="2"/>
</dbReference>
<dbReference type="InterPro" id="IPR011712">
    <property type="entry name" value="Sig_transdc_His_kin_sub3_dim/P"/>
</dbReference>
<dbReference type="InterPro" id="IPR005467">
    <property type="entry name" value="His_kinase_dom"/>
</dbReference>
<dbReference type="PANTHER" id="PTHR24421:SF10">
    <property type="entry name" value="NITRATE_NITRITE SENSOR PROTEIN NARQ"/>
    <property type="match status" value="1"/>
</dbReference>
<dbReference type="CDD" id="cd16917">
    <property type="entry name" value="HATPase_UhpB-NarQ-NarX-like"/>
    <property type="match status" value="1"/>
</dbReference>
<dbReference type="InterPro" id="IPR003594">
    <property type="entry name" value="HATPase_dom"/>
</dbReference>
<dbReference type="SUPFAM" id="SSF55874">
    <property type="entry name" value="ATPase domain of HSP90 chaperone/DNA topoisomerase II/histidine kinase"/>
    <property type="match status" value="1"/>
</dbReference>
<feature type="modified residue" description="4-aspartylphosphate" evidence="9">
    <location>
        <position position="238"/>
    </location>
</feature>
<dbReference type="PROSITE" id="PS50109">
    <property type="entry name" value="HIS_KIN"/>
    <property type="match status" value="1"/>
</dbReference>
<dbReference type="Pfam" id="PF02518">
    <property type="entry name" value="HATPase_c"/>
    <property type="match status" value="1"/>
</dbReference>
<dbReference type="InterPro" id="IPR001789">
    <property type="entry name" value="Sig_transdc_resp-reg_receiver"/>
</dbReference>
<keyword evidence="7" id="KW-0067">ATP-binding</keyword>
<dbReference type="SMART" id="SM00448">
    <property type="entry name" value="REC"/>
    <property type="match status" value="1"/>
</dbReference>
<dbReference type="STRING" id="1173020.Cha6605_2130"/>
<evidence type="ECO:0000256" key="9">
    <source>
        <dbReference type="PROSITE-ProRule" id="PRU00169"/>
    </source>
</evidence>
<dbReference type="GO" id="GO:0016020">
    <property type="term" value="C:membrane"/>
    <property type="evidence" value="ECO:0007669"/>
    <property type="project" value="InterPro"/>
</dbReference>
<proteinExistence type="predicted"/>
<dbReference type="EC" id="2.7.13.3" evidence="2"/>
<dbReference type="PANTHER" id="PTHR24421">
    <property type="entry name" value="NITRATE/NITRITE SENSOR PROTEIN NARX-RELATED"/>
    <property type="match status" value="1"/>
</dbReference>
<dbReference type="Gene3D" id="3.30.565.10">
    <property type="entry name" value="Histidine kinase-like ATPase, C-terminal domain"/>
    <property type="match status" value="1"/>
</dbReference>
<dbReference type="Gene3D" id="1.10.287.130">
    <property type="match status" value="2"/>
</dbReference>
<keyword evidence="3 9" id="KW-0597">Phosphoprotein</keyword>
<evidence type="ECO:0000256" key="5">
    <source>
        <dbReference type="ARBA" id="ARBA00022741"/>
    </source>
</evidence>
<dbReference type="AlphaFoldDB" id="K9UFL8"/>
<evidence type="ECO:0000256" key="1">
    <source>
        <dbReference type="ARBA" id="ARBA00000085"/>
    </source>
</evidence>
<reference evidence="12 13" key="1">
    <citation type="submission" date="2012-05" db="EMBL/GenBank/DDBJ databases">
        <title>Finished chromosome of genome of Chamaesiphon sp. PCC 6605.</title>
        <authorList>
            <consortium name="US DOE Joint Genome Institute"/>
            <person name="Gugger M."/>
            <person name="Coursin T."/>
            <person name="Rippka R."/>
            <person name="Tandeau De Marsac N."/>
            <person name="Huntemann M."/>
            <person name="Wei C.-L."/>
            <person name="Han J."/>
            <person name="Detter J.C."/>
            <person name="Han C."/>
            <person name="Tapia R."/>
            <person name="Chen A."/>
            <person name="Kyrpides N."/>
            <person name="Mavromatis K."/>
            <person name="Markowitz V."/>
            <person name="Szeto E."/>
            <person name="Ivanova N."/>
            <person name="Pagani I."/>
            <person name="Pati A."/>
            <person name="Goodwin L."/>
            <person name="Nordberg H.P."/>
            <person name="Cantor M.N."/>
            <person name="Hua S.X."/>
            <person name="Woyke T."/>
            <person name="Kerfeld C.A."/>
        </authorList>
    </citation>
    <scope>NUCLEOTIDE SEQUENCE [LARGE SCALE GENOMIC DNA]</scope>
    <source>
        <strain evidence="13">ATCC 27169 / PCC 6605</strain>
    </source>
</reference>
<evidence type="ECO:0000259" key="10">
    <source>
        <dbReference type="PROSITE" id="PS50109"/>
    </source>
</evidence>
<dbReference type="GO" id="GO:0046983">
    <property type="term" value="F:protein dimerization activity"/>
    <property type="evidence" value="ECO:0007669"/>
    <property type="project" value="InterPro"/>
</dbReference>
<dbReference type="GO" id="GO:0005524">
    <property type="term" value="F:ATP binding"/>
    <property type="evidence" value="ECO:0007669"/>
    <property type="project" value="UniProtKB-KW"/>
</dbReference>
<dbReference type="Proteomes" id="UP000010366">
    <property type="component" value="Chromosome"/>
</dbReference>
<accession>K9UFL8</accession>
<keyword evidence="5" id="KW-0547">Nucleotide-binding</keyword>
<dbReference type="PATRIC" id="fig|1173020.3.peg.2417"/>
<dbReference type="CDD" id="cd00082">
    <property type="entry name" value="HisKA"/>
    <property type="match status" value="2"/>
</dbReference>
<dbReference type="RefSeq" id="WP_015159371.1">
    <property type="nucleotide sequence ID" value="NC_019697.1"/>
</dbReference>
<dbReference type="eggNOG" id="COG3706">
    <property type="taxonomic scope" value="Bacteria"/>
</dbReference>
<dbReference type="Pfam" id="PF07730">
    <property type="entry name" value="HisKA_3"/>
    <property type="match status" value="1"/>
</dbReference>
<feature type="domain" description="Histidine kinase" evidence="10">
    <location>
        <begin position="442"/>
        <end position="529"/>
    </location>
</feature>
<evidence type="ECO:0000313" key="12">
    <source>
        <dbReference type="EMBL" id="AFY93216.1"/>
    </source>
</evidence>
<dbReference type="CDD" id="cd00156">
    <property type="entry name" value="REC"/>
    <property type="match status" value="1"/>
</dbReference>
<name>K9UFL8_CHAP6</name>
<dbReference type="InterPro" id="IPR011006">
    <property type="entry name" value="CheY-like_superfamily"/>
</dbReference>
<dbReference type="SMART" id="SM00387">
    <property type="entry name" value="HATPase_c"/>
    <property type="match status" value="1"/>
</dbReference>
<evidence type="ECO:0000256" key="6">
    <source>
        <dbReference type="ARBA" id="ARBA00022777"/>
    </source>
</evidence>
<dbReference type="EMBL" id="CP003600">
    <property type="protein sequence ID" value="AFY93216.1"/>
    <property type="molecule type" value="Genomic_DNA"/>
</dbReference>
<dbReference type="Pfam" id="PF00512">
    <property type="entry name" value="HisKA"/>
    <property type="match status" value="2"/>
</dbReference>
<dbReference type="SUPFAM" id="SSF47384">
    <property type="entry name" value="Homodimeric domain of signal transducing histidine kinase"/>
    <property type="match status" value="2"/>
</dbReference>
<dbReference type="KEGG" id="cmp:Cha6605_2130"/>
<dbReference type="OrthoDB" id="199946at2"/>
<dbReference type="eggNOG" id="COG4585">
    <property type="taxonomic scope" value="Bacteria"/>
</dbReference>
<dbReference type="InterPro" id="IPR003661">
    <property type="entry name" value="HisK_dim/P_dom"/>
</dbReference>
<evidence type="ECO:0000259" key="11">
    <source>
        <dbReference type="PROSITE" id="PS50110"/>
    </source>
</evidence>
<feature type="domain" description="Response regulatory" evidence="11">
    <location>
        <begin position="189"/>
        <end position="305"/>
    </location>
</feature>
<dbReference type="Pfam" id="PF00072">
    <property type="entry name" value="Response_reg"/>
    <property type="match status" value="1"/>
</dbReference>
<dbReference type="PROSITE" id="PS50110">
    <property type="entry name" value="RESPONSE_REGULATORY"/>
    <property type="match status" value="1"/>
</dbReference>
<keyword evidence="4" id="KW-0808">Transferase</keyword>
<keyword evidence="13" id="KW-1185">Reference proteome</keyword>
<evidence type="ECO:0000256" key="7">
    <source>
        <dbReference type="ARBA" id="ARBA00022840"/>
    </source>
</evidence>
<comment type="catalytic activity">
    <reaction evidence="1">
        <text>ATP + protein L-histidine = ADP + protein N-phospho-L-histidine.</text>
        <dbReference type="EC" id="2.7.13.3"/>
    </reaction>
</comment>
<dbReference type="InterPro" id="IPR050482">
    <property type="entry name" value="Sensor_HK_TwoCompSys"/>
</dbReference>